<organism evidence="1 2">
    <name type="scientific">Actinacidiphila bryophytorum</name>
    <dbReference type="NCBI Taxonomy" id="1436133"/>
    <lineage>
        <taxon>Bacteria</taxon>
        <taxon>Bacillati</taxon>
        <taxon>Actinomycetota</taxon>
        <taxon>Actinomycetes</taxon>
        <taxon>Kitasatosporales</taxon>
        <taxon>Streptomycetaceae</taxon>
        <taxon>Actinacidiphila</taxon>
    </lineage>
</organism>
<accession>A0A9W4E8L3</accession>
<name>A0A9W4E8L3_9ACTN</name>
<dbReference type="Proteomes" id="UP001153328">
    <property type="component" value="Unassembled WGS sequence"/>
</dbReference>
<sequence length="198" mass="21101">MGFSGTLVFCRSERPLAQAPVFGGLPQEVRDETAGHGEWRPRAGGWRTAQVGGDWWDEAMLRDLVRWSGAPACLGFVFDSDVVYVVGLSPSGREWSVTLNPKAAAALQVDPPAGTADALGWFASPQGREAVARRLATFEAEVPEAARDVLAWAAEAGFGAGVEVAAVERMLRSEPEVFAEELFADLVDVLGFPAVQAA</sequence>
<evidence type="ECO:0000313" key="2">
    <source>
        <dbReference type="Proteomes" id="UP001153328"/>
    </source>
</evidence>
<dbReference type="AlphaFoldDB" id="A0A9W4E8L3"/>
<comment type="caution">
    <text evidence="1">The sequence shown here is derived from an EMBL/GenBank/DDBJ whole genome shotgun (WGS) entry which is preliminary data.</text>
</comment>
<gene>
    <name evidence="1" type="ORF">SBRY_120059</name>
</gene>
<keyword evidence="2" id="KW-1185">Reference proteome</keyword>
<dbReference type="RefSeq" id="WP_205045938.1">
    <property type="nucleotide sequence ID" value="NZ_CAJVAX010000004.1"/>
</dbReference>
<protein>
    <submittedName>
        <fullName evidence="1">Uncharacterized protein</fullName>
    </submittedName>
</protein>
<evidence type="ECO:0000313" key="1">
    <source>
        <dbReference type="EMBL" id="CAG7617725.1"/>
    </source>
</evidence>
<reference evidence="1" key="1">
    <citation type="submission" date="2021-06" db="EMBL/GenBank/DDBJ databases">
        <authorList>
            <person name="Arsene-Ploetze F."/>
        </authorList>
    </citation>
    <scope>NUCLEOTIDE SEQUENCE</scope>
    <source>
        <strain evidence="1">SBRY1</strain>
    </source>
</reference>
<dbReference type="EMBL" id="CAJVAX010000004">
    <property type="protein sequence ID" value="CAG7617725.1"/>
    <property type="molecule type" value="Genomic_DNA"/>
</dbReference>
<proteinExistence type="predicted"/>